<dbReference type="AlphaFoldDB" id="A0A7W9IJB9"/>
<evidence type="ECO:0000256" key="5">
    <source>
        <dbReference type="ARBA" id="ARBA00022857"/>
    </source>
</evidence>
<keyword evidence="7" id="KW-0455">Luminescence</keyword>
<reference evidence="9 10" key="1">
    <citation type="submission" date="2020-08" db="EMBL/GenBank/DDBJ databases">
        <title>Sequencing the genomes of 1000 actinobacteria strains.</title>
        <authorList>
            <person name="Klenk H.-P."/>
        </authorList>
    </citation>
    <scope>NUCLEOTIDE SEQUENCE [LARGE SCALE GENOMIC DNA]</scope>
    <source>
        <strain evidence="9 10">DSM 46887</strain>
    </source>
</reference>
<dbReference type="Gene3D" id="3.40.605.10">
    <property type="entry name" value="Aldehyde Dehydrogenase, Chain A, domain 1"/>
    <property type="match status" value="1"/>
</dbReference>
<dbReference type="GO" id="GO:0050062">
    <property type="term" value="F:long-chain-fatty-acyl-CoA reductase activity"/>
    <property type="evidence" value="ECO:0007669"/>
    <property type="project" value="UniProtKB-EC"/>
</dbReference>
<dbReference type="Proteomes" id="UP000540685">
    <property type="component" value="Unassembled WGS sequence"/>
</dbReference>
<dbReference type="Gene3D" id="3.40.309.10">
    <property type="entry name" value="Aldehyde Dehydrogenase, Chain A, domain 2"/>
    <property type="match status" value="1"/>
</dbReference>
<dbReference type="GO" id="GO:0003995">
    <property type="term" value="F:acyl-CoA dehydrogenase activity"/>
    <property type="evidence" value="ECO:0007669"/>
    <property type="project" value="InterPro"/>
</dbReference>
<evidence type="ECO:0000256" key="4">
    <source>
        <dbReference type="ARBA" id="ARBA00013020"/>
    </source>
</evidence>
<dbReference type="InterPro" id="IPR008670">
    <property type="entry name" value="CoA_reduct_LuxC"/>
</dbReference>
<evidence type="ECO:0000256" key="8">
    <source>
        <dbReference type="ARBA" id="ARBA00049412"/>
    </source>
</evidence>
<dbReference type="InterPro" id="IPR016163">
    <property type="entry name" value="Ald_DH_C"/>
</dbReference>
<dbReference type="UniPathway" id="UPA00569"/>
<dbReference type="SUPFAM" id="SSF53720">
    <property type="entry name" value="ALDH-like"/>
    <property type="match status" value="1"/>
</dbReference>
<keyword evidence="6 9" id="KW-0560">Oxidoreductase</keyword>
<comment type="similarity">
    <text evidence="3">Belongs to the LuxC family.</text>
</comment>
<evidence type="ECO:0000256" key="7">
    <source>
        <dbReference type="ARBA" id="ARBA00023223"/>
    </source>
</evidence>
<gene>
    <name evidence="9" type="ORF">F4562_004703</name>
</gene>
<dbReference type="InterPro" id="IPR016162">
    <property type="entry name" value="Ald_DH_N"/>
</dbReference>
<protein>
    <recommendedName>
        <fullName evidence="4">long-chain-fatty-acyl-CoA reductase</fullName>
        <ecNumber evidence="4">1.2.1.50</ecNumber>
    </recommendedName>
</protein>
<comment type="pathway">
    <text evidence="2">Lipid metabolism; fatty acid reduction for biolumincescence.</text>
</comment>
<evidence type="ECO:0000313" key="9">
    <source>
        <dbReference type="EMBL" id="MBB5821641.1"/>
    </source>
</evidence>
<dbReference type="GO" id="GO:0008218">
    <property type="term" value="P:bioluminescence"/>
    <property type="evidence" value="ECO:0007669"/>
    <property type="project" value="UniProtKB-KW"/>
</dbReference>
<keyword evidence="10" id="KW-1185">Reference proteome</keyword>
<evidence type="ECO:0000256" key="2">
    <source>
        <dbReference type="ARBA" id="ARBA00004908"/>
    </source>
</evidence>
<dbReference type="RefSeq" id="WP_184541149.1">
    <property type="nucleotide sequence ID" value="NZ_JACHMP010000001.1"/>
</dbReference>
<dbReference type="Pfam" id="PF05893">
    <property type="entry name" value="LuxC"/>
    <property type="match status" value="1"/>
</dbReference>
<dbReference type="EC" id="1.2.1.50" evidence="4"/>
<sequence length="508" mass="56271">MTDTDIDLPIFLGGRPIFLAPDREAHVLSYETAARARIPVITQAEIAQLEAHDRFGLARLHIQEIVAFLQKVGRFWAIENMDHPLYRRALDQMSAISGMSRKMAQREFNLIHVLCTYGAALYDMLDAEIGSRFYLDDWLVRNDALVHAHPWGNALHVMVGNVPASSIMSLIRGIITKNTTIAKLPKRDPITALYFALSMHEIDPDHPVTQSMNVLYWPGGDPAEEKFIRLADVACVWGGEKPVKRVKELVRTGVSVLEFGPKSSFALIGAESAGSKKVAIDLAHDIAIYNQEACFSPQMVFVEGRENTAGFTANLIEALNLYDRLLPKGFVSDDAHALVSRARLEALYSGNDVHTSPEGGTAWTVTVVPDPGHINEHPLSRTIYVIPVDDIGDAVNHCTPDTQTIIISPWNRNPEIRDEATLRGASKITEVGLAEWHRIGIPHDNIYPMHSLLRWVGVERGLDYWGKYIENGPIDTTKFLMVHETLTEDIDTLPAADGAGLPETAVTG</sequence>
<evidence type="ECO:0000256" key="6">
    <source>
        <dbReference type="ARBA" id="ARBA00023002"/>
    </source>
</evidence>
<proteinExistence type="inferred from homology"/>
<name>A0A7W9IJB9_9ACTN</name>
<evidence type="ECO:0000313" key="10">
    <source>
        <dbReference type="Proteomes" id="UP000540685"/>
    </source>
</evidence>
<dbReference type="EMBL" id="JACHMP010000001">
    <property type="protein sequence ID" value="MBB5821641.1"/>
    <property type="molecule type" value="Genomic_DNA"/>
</dbReference>
<dbReference type="PIRSF" id="PIRSF009414">
    <property type="entry name" value="LuxC"/>
    <property type="match status" value="1"/>
</dbReference>
<comment type="catalytic activity">
    <reaction evidence="8">
        <text>a long-chain fatty aldehyde + NADP(+) + CoA = a long-chain fatty acyl-CoA + NADPH + H(+)</text>
        <dbReference type="Rhea" id="RHEA:15437"/>
        <dbReference type="ChEBI" id="CHEBI:15378"/>
        <dbReference type="ChEBI" id="CHEBI:17176"/>
        <dbReference type="ChEBI" id="CHEBI:57287"/>
        <dbReference type="ChEBI" id="CHEBI:57783"/>
        <dbReference type="ChEBI" id="CHEBI:58349"/>
        <dbReference type="ChEBI" id="CHEBI:83139"/>
        <dbReference type="EC" id="1.2.1.50"/>
    </reaction>
</comment>
<accession>A0A7W9IJB9</accession>
<evidence type="ECO:0000256" key="1">
    <source>
        <dbReference type="ARBA" id="ARBA00003277"/>
    </source>
</evidence>
<organism evidence="9 10">
    <name type="scientific">Streptosporangium becharense</name>
    <dbReference type="NCBI Taxonomy" id="1816182"/>
    <lineage>
        <taxon>Bacteria</taxon>
        <taxon>Bacillati</taxon>
        <taxon>Actinomycetota</taxon>
        <taxon>Actinomycetes</taxon>
        <taxon>Streptosporangiales</taxon>
        <taxon>Streptosporangiaceae</taxon>
        <taxon>Streptosporangium</taxon>
    </lineage>
</organism>
<dbReference type="InterPro" id="IPR016161">
    <property type="entry name" value="Ald_DH/histidinol_DH"/>
</dbReference>
<comment type="function">
    <text evidence="1">LuxC is the fatty acid reductase enzyme responsible for synthesis of the aldehyde substrate for the luminescent reaction catalyzed by luciferase.</text>
</comment>
<evidence type="ECO:0000256" key="3">
    <source>
        <dbReference type="ARBA" id="ARBA00010915"/>
    </source>
</evidence>
<comment type="caution">
    <text evidence="9">The sequence shown here is derived from an EMBL/GenBank/DDBJ whole genome shotgun (WGS) entry which is preliminary data.</text>
</comment>
<keyword evidence="5" id="KW-0521">NADP</keyword>